<keyword evidence="2 5" id="KW-0808">Transferase</keyword>
<dbReference type="Gene3D" id="3.30.750.70">
    <property type="entry name" value="4-hydroxybutyrate coenzyme like domains"/>
    <property type="match status" value="1"/>
</dbReference>
<comment type="similarity">
    <text evidence="1">Belongs to the acetyl-CoA hydrolase/transferase family.</text>
</comment>
<dbReference type="GO" id="GO:0008775">
    <property type="term" value="F:acetate CoA-transferase activity"/>
    <property type="evidence" value="ECO:0007669"/>
    <property type="project" value="InterPro"/>
</dbReference>
<dbReference type="PANTHER" id="PTHR21432">
    <property type="entry name" value="ACETYL-COA HYDROLASE-RELATED"/>
    <property type="match status" value="1"/>
</dbReference>
<evidence type="ECO:0000259" key="3">
    <source>
        <dbReference type="Pfam" id="PF02550"/>
    </source>
</evidence>
<evidence type="ECO:0000259" key="4">
    <source>
        <dbReference type="Pfam" id="PF13336"/>
    </source>
</evidence>
<dbReference type="RefSeq" id="WP_122197441.1">
    <property type="nucleotide sequence ID" value="NZ_JBHSKC010000015.1"/>
</dbReference>
<dbReference type="Gene3D" id="3.40.1080.20">
    <property type="entry name" value="Acetyl-CoA hydrolase/transferase C-terminal domain"/>
    <property type="match status" value="1"/>
</dbReference>
<dbReference type="Pfam" id="PF02550">
    <property type="entry name" value="AcetylCoA_hydro"/>
    <property type="match status" value="1"/>
</dbReference>
<dbReference type="InterPro" id="IPR037171">
    <property type="entry name" value="NagB/RpiA_transferase-like"/>
</dbReference>
<name>A0A3M2LR33_9ACTN</name>
<sequence length="409" mass="44020">MRVISEQHLTRILAGLPGRPRVVAGGNFAAPRRALEIADAAMSEYRLFMLNAQGDLPDREGVILETPFVGSGMRDHANLRYYPSRLSLVPNLLKGALPPDVVIVQTSSPMSGTVSLGIEVNILPAAIEAVRARGGLVIAQLNPRMPYTFGDAVLTDDEIDYAIEVDEPLASPAPRPPGETARRIGERIARLVPERATFQLGIGAIPDAVLASLLDRRGLGIWSEMFSDGVLALEKAGALDTGTPITASFAFGSPELYDWADRNDRIRMLRTEKTNDPALIARRPRMMSVNSALQVDLYAQANASRVRGAIYSGFGGQTDFVVGALHSPGGHAVIALPSWHPRADVSTVIARLAGPVTSFQHSYIVSEQGTATVWGNDAATQARQIIDNVAHPSARDELREQGRDLGFPV</sequence>
<evidence type="ECO:0000256" key="2">
    <source>
        <dbReference type="ARBA" id="ARBA00022679"/>
    </source>
</evidence>
<dbReference type="InterPro" id="IPR003702">
    <property type="entry name" value="ActCoA_hydro_N"/>
</dbReference>
<evidence type="ECO:0000256" key="1">
    <source>
        <dbReference type="ARBA" id="ARBA00009632"/>
    </source>
</evidence>
<feature type="domain" description="Acetyl-CoA hydrolase/transferase C-terminal" evidence="4">
    <location>
        <begin position="252"/>
        <end position="401"/>
    </location>
</feature>
<dbReference type="OrthoDB" id="9801795at2"/>
<protein>
    <submittedName>
        <fullName evidence="5">4-hydroxybutyrate CoA-transferase</fullName>
    </submittedName>
</protein>
<feature type="domain" description="Acetyl-CoA hydrolase/transferase N-terminal" evidence="3">
    <location>
        <begin position="79"/>
        <end position="167"/>
    </location>
</feature>
<dbReference type="PANTHER" id="PTHR21432:SF20">
    <property type="entry name" value="ACETYL-COA HYDROLASE"/>
    <property type="match status" value="1"/>
</dbReference>
<comment type="caution">
    <text evidence="5">The sequence shown here is derived from an EMBL/GenBank/DDBJ whole genome shotgun (WGS) entry which is preliminary data.</text>
</comment>
<gene>
    <name evidence="5" type="ORF">EBO15_27990</name>
</gene>
<evidence type="ECO:0000313" key="6">
    <source>
        <dbReference type="Proteomes" id="UP000282674"/>
    </source>
</evidence>
<evidence type="ECO:0000313" key="5">
    <source>
        <dbReference type="EMBL" id="RMI39941.1"/>
    </source>
</evidence>
<dbReference type="Pfam" id="PF13336">
    <property type="entry name" value="AcetylCoA_hyd_C"/>
    <property type="match status" value="1"/>
</dbReference>
<dbReference type="AlphaFoldDB" id="A0A3M2LR33"/>
<dbReference type="GO" id="GO:0006083">
    <property type="term" value="P:acetate metabolic process"/>
    <property type="evidence" value="ECO:0007669"/>
    <property type="project" value="InterPro"/>
</dbReference>
<dbReference type="SUPFAM" id="SSF100950">
    <property type="entry name" value="NagB/RpiA/CoA transferase-like"/>
    <property type="match status" value="2"/>
</dbReference>
<dbReference type="EMBL" id="RFFG01000060">
    <property type="protein sequence ID" value="RMI39941.1"/>
    <property type="molecule type" value="Genomic_DNA"/>
</dbReference>
<organism evidence="5 6">
    <name type="scientific">Actinomadura harenae</name>
    <dbReference type="NCBI Taxonomy" id="2483351"/>
    <lineage>
        <taxon>Bacteria</taxon>
        <taxon>Bacillati</taxon>
        <taxon>Actinomycetota</taxon>
        <taxon>Actinomycetes</taxon>
        <taxon>Streptosporangiales</taxon>
        <taxon>Thermomonosporaceae</taxon>
        <taxon>Actinomadura</taxon>
    </lineage>
</organism>
<dbReference type="InterPro" id="IPR046433">
    <property type="entry name" value="ActCoA_hydro"/>
</dbReference>
<dbReference type="Proteomes" id="UP000282674">
    <property type="component" value="Unassembled WGS sequence"/>
</dbReference>
<reference evidence="5 6" key="1">
    <citation type="submission" date="2018-10" db="EMBL/GenBank/DDBJ databases">
        <title>Isolation from soil.</title>
        <authorList>
            <person name="Hu J."/>
        </authorList>
    </citation>
    <scope>NUCLEOTIDE SEQUENCE [LARGE SCALE GENOMIC DNA]</scope>
    <source>
        <strain evidence="5 6">NEAU-Ht49</strain>
    </source>
</reference>
<dbReference type="Gene3D" id="3.40.1080.10">
    <property type="entry name" value="Glutaconate Coenzyme A-transferase"/>
    <property type="match status" value="1"/>
</dbReference>
<keyword evidence="6" id="KW-1185">Reference proteome</keyword>
<accession>A0A3M2LR33</accession>
<dbReference type="InterPro" id="IPR026888">
    <property type="entry name" value="AcetylCoA_hyd_C"/>
</dbReference>
<proteinExistence type="inferred from homology"/>
<dbReference type="InterPro" id="IPR038460">
    <property type="entry name" value="AcetylCoA_hyd_C_sf"/>
</dbReference>